<dbReference type="InParanoid" id="A0A151Z6M7"/>
<dbReference type="AlphaFoldDB" id="A0A151Z6M7"/>
<comment type="caution">
    <text evidence="1">The sequence shown here is derived from an EMBL/GenBank/DDBJ whole genome shotgun (WGS) entry which is preliminary data.</text>
</comment>
<protein>
    <submittedName>
        <fullName evidence="1">Uncharacterized protein</fullName>
    </submittedName>
</protein>
<dbReference type="EMBL" id="LODT01000039">
    <property type="protein sequence ID" value="KYQ89616.1"/>
    <property type="molecule type" value="Genomic_DNA"/>
</dbReference>
<gene>
    <name evidence="1" type="ORF">DLAC_09579</name>
</gene>
<dbReference type="Proteomes" id="UP000076078">
    <property type="component" value="Unassembled WGS sequence"/>
</dbReference>
<keyword evidence="2" id="KW-1185">Reference proteome</keyword>
<proteinExistence type="predicted"/>
<reference evidence="1 2" key="1">
    <citation type="submission" date="2015-12" db="EMBL/GenBank/DDBJ databases">
        <title>Dictyostelia acquired genes for synthesis and detection of signals that induce cell-type specialization by lateral gene transfer from prokaryotes.</title>
        <authorList>
            <person name="Gloeckner G."/>
            <person name="Schaap P."/>
        </authorList>
    </citation>
    <scope>NUCLEOTIDE SEQUENCE [LARGE SCALE GENOMIC DNA]</scope>
    <source>
        <strain evidence="1 2">TK</strain>
    </source>
</reference>
<accession>A0A151Z6M7</accession>
<evidence type="ECO:0000313" key="2">
    <source>
        <dbReference type="Proteomes" id="UP000076078"/>
    </source>
</evidence>
<sequence length="584" mass="68265">MVLSHNVIKKILDYILNISTEIDHLLIFLRKYSLICKEWNLKIIPKLAMCNEMSTKDRNVDLLDKFIHISDRYDFINYSWGIKAYTKSLDRSEQYKLADHVTTISVNKLEHLSTIDQYTKLERIRIEKLKAAKGQLKSRDQLVNKKVQYIFESYGEFNFYSDVKLDDCGETNYVSMDMMDILFNNRGWHFTDVCLEYFIIFSNTKPLPSIIEDSQPNQLKKLVLYSILIEQPLLFSILENLPLVETLSLTAVRFPNSNPKYYDNVLEKVQSVSLPNLRKFSITTEIVVTFSTFISFLNKIKAPKVLYNLEKIESESDEQLQNAIIDNPHIKNFNFFNMQGLFTHKPKEDFNLYSIWKSKESLEKIRIFSCMNFNNTGKELVNLHTVGIMDPNRVLQYNTMENIKDIVQMKLPKLRSILLLSMDTSILDPKIFMGVEFLDRLDLPTIKFKTLCDILELKSLVSKINVRYIRALEFDNIAQQLSDSLSKNKLLTELFFYSINVAYDKYQLYIDILKKCNLKKISLPNYKKASPVTTSHLKQFREVLSQIDPDLLPYSIDISSPSPDENHKELGNLLSKYAIVFRYP</sequence>
<evidence type="ECO:0000313" key="1">
    <source>
        <dbReference type="EMBL" id="KYQ89616.1"/>
    </source>
</evidence>
<organism evidence="1 2">
    <name type="scientific">Tieghemostelium lacteum</name>
    <name type="common">Slime mold</name>
    <name type="synonym">Dictyostelium lacteum</name>
    <dbReference type="NCBI Taxonomy" id="361077"/>
    <lineage>
        <taxon>Eukaryota</taxon>
        <taxon>Amoebozoa</taxon>
        <taxon>Evosea</taxon>
        <taxon>Eumycetozoa</taxon>
        <taxon>Dictyostelia</taxon>
        <taxon>Dictyosteliales</taxon>
        <taxon>Raperosteliaceae</taxon>
        <taxon>Tieghemostelium</taxon>
    </lineage>
</organism>
<name>A0A151Z6M7_TIELA</name>